<comment type="caution">
    <text evidence="1">The sequence shown here is derived from an EMBL/GenBank/DDBJ whole genome shotgun (WGS) entry which is preliminary data.</text>
</comment>
<dbReference type="Proteomes" id="UP000321638">
    <property type="component" value="Unassembled WGS sequence"/>
</dbReference>
<organism evidence="1 2">
    <name type="scientific">Vineibacter terrae</name>
    <dbReference type="NCBI Taxonomy" id="2586908"/>
    <lineage>
        <taxon>Bacteria</taxon>
        <taxon>Pseudomonadati</taxon>
        <taxon>Pseudomonadota</taxon>
        <taxon>Alphaproteobacteria</taxon>
        <taxon>Hyphomicrobiales</taxon>
        <taxon>Vineibacter</taxon>
    </lineage>
</organism>
<sequence length="122" mass="13383">MSAAFDAWLQETFAATRGFTALLLLVRTDARTIWPLGSSYANVIGNELTWPEFRALLDRSDLAWNAVAVFAAAGETGGPLSDAQARARLKQVQDRVIADHAAVNEGAFFDRQGRKLRLDPVH</sequence>
<evidence type="ECO:0000313" key="1">
    <source>
        <dbReference type="EMBL" id="TXL79464.1"/>
    </source>
</evidence>
<dbReference type="RefSeq" id="WP_147845970.1">
    <property type="nucleotide sequence ID" value="NZ_DATAJT010000310.1"/>
</dbReference>
<gene>
    <name evidence="1" type="ORF">FHP25_05800</name>
</gene>
<dbReference type="EMBL" id="VDUZ01000005">
    <property type="protein sequence ID" value="TXL79464.1"/>
    <property type="molecule type" value="Genomic_DNA"/>
</dbReference>
<keyword evidence="2" id="KW-1185">Reference proteome</keyword>
<accession>A0A5C8PS31</accession>
<evidence type="ECO:0000313" key="2">
    <source>
        <dbReference type="Proteomes" id="UP000321638"/>
    </source>
</evidence>
<proteinExistence type="predicted"/>
<dbReference type="OrthoDB" id="7771889at2"/>
<name>A0A5C8PS31_9HYPH</name>
<dbReference type="AlphaFoldDB" id="A0A5C8PS31"/>
<reference evidence="1 2" key="1">
    <citation type="submission" date="2019-06" db="EMBL/GenBank/DDBJ databases">
        <title>New taxonomy in bacterial strain CC-CFT640, isolated from vineyard.</title>
        <authorList>
            <person name="Lin S.-Y."/>
            <person name="Tsai C.-F."/>
            <person name="Young C.-C."/>
        </authorList>
    </citation>
    <scope>NUCLEOTIDE SEQUENCE [LARGE SCALE GENOMIC DNA]</scope>
    <source>
        <strain evidence="1 2">CC-CFT640</strain>
    </source>
</reference>
<protein>
    <submittedName>
        <fullName evidence="1">Uncharacterized protein</fullName>
    </submittedName>
</protein>